<evidence type="ECO:0000259" key="1">
    <source>
        <dbReference type="Pfam" id="PF01314"/>
    </source>
</evidence>
<dbReference type="GO" id="GO:0009055">
    <property type="term" value="F:electron transfer activity"/>
    <property type="evidence" value="ECO:0007669"/>
    <property type="project" value="InterPro"/>
</dbReference>
<dbReference type="InterPro" id="IPR036021">
    <property type="entry name" value="Tungsten_al_ferr_oxy-like_C"/>
</dbReference>
<name>X0Y8V0_9ZZZZ</name>
<organism evidence="2">
    <name type="scientific">marine sediment metagenome</name>
    <dbReference type="NCBI Taxonomy" id="412755"/>
    <lineage>
        <taxon>unclassified sequences</taxon>
        <taxon>metagenomes</taxon>
        <taxon>ecological metagenomes</taxon>
    </lineage>
</organism>
<dbReference type="InterPro" id="IPR051919">
    <property type="entry name" value="W-dependent_AOR"/>
</dbReference>
<dbReference type="InterPro" id="IPR013984">
    <property type="entry name" value="Ald_Fedxn_OxRdtase_dom2"/>
</dbReference>
<dbReference type="Gene3D" id="1.10.599.10">
    <property type="entry name" value="Aldehyde Ferredoxin Oxidoreductase Protein, subunit A, domain 3"/>
    <property type="match status" value="1"/>
</dbReference>
<proteinExistence type="predicted"/>
<feature type="domain" description="Aldehyde ferredoxin oxidoreductase C-terminal" evidence="1">
    <location>
        <begin position="1"/>
        <end position="182"/>
    </location>
</feature>
<dbReference type="GO" id="GO:0051536">
    <property type="term" value="F:iron-sulfur cluster binding"/>
    <property type="evidence" value="ECO:0007669"/>
    <property type="project" value="InterPro"/>
</dbReference>
<gene>
    <name evidence="2" type="ORF">S01H1_82845</name>
</gene>
<protein>
    <recommendedName>
        <fullName evidence="1">Aldehyde ferredoxin oxidoreductase C-terminal domain-containing protein</fullName>
    </recommendedName>
</protein>
<dbReference type="Pfam" id="PF01314">
    <property type="entry name" value="AFOR_C"/>
    <property type="match status" value="1"/>
</dbReference>
<feature type="non-terminal residue" evidence="2">
    <location>
        <position position="185"/>
    </location>
</feature>
<sequence>LTWGNGAAMVAMVGKIAQREGFGAVLADGSKLAAGRIGKGSEKWAIHIGGQDIPAHDPRVSIGYCWGYVCDPTPGRHTAAQVMHQHLDGGVPFPASAELQLPKFDPLDMPANASVYATCSDLERLWTSLGLCIFGLAPETLPLAEVMPAVTGWDFTLAEGLKAGRRIATLRQAFNIREGVNTSQW</sequence>
<comment type="caution">
    <text evidence="2">The sequence shown here is derived from an EMBL/GenBank/DDBJ whole genome shotgun (WGS) entry which is preliminary data.</text>
</comment>
<dbReference type="GO" id="GO:0016625">
    <property type="term" value="F:oxidoreductase activity, acting on the aldehyde or oxo group of donors, iron-sulfur protein as acceptor"/>
    <property type="evidence" value="ECO:0007669"/>
    <property type="project" value="InterPro"/>
</dbReference>
<dbReference type="SUPFAM" id="SSF48310">
    <property type="entry name" value="Aldehyde ferredoxin oxidoreductase, C-terminal domains"/>
    <property type="match status" value="1"/>
</dbReference>
<dbReference type="Gene3D" id="1.10.569.10">
    <property type="entry name" value="Aldehyde Ferredoxin Oxidoreductase Protein, subunit A, domain 2"/>
    <property type="match status" value="1"/>
</dbReference>
<accession>X0Y8V0</accession>
<dbReference type="PANTHER" id="PTHR30038:SF0">
    <property type="entry name" value="TUNGSTEN-CONTAINING ALDEHYDE FERREDOXIN OXIDOREDUCTASE"/>
    <property type="match status" value="1"/>
</dbReference>
<dbReference type="InterPro" id="IPR001203">
    <property type="entry name" value="OxRdtase_Ald_Fedxn_C"/>
</dbReference>
<feature type="non-terminal residue" evidence="2">
    <location>
        <position position="1"/>
    </location>
</feature>
<evidence type="ECO:0000313" key="2">
    <source>
        <dbReference type="EMBL" id="GAG52269.1"/>
    </source>
</evidence>
<dbReference type="EMBL" id="BARS01056207">
    <property type="protein sequence ID" value="GAG52269.1"/>
    <property type="molecule type" value="Genomic_DNA"/>
</dbReference>
<dbReference type="PANTHER" id="PTHR30038">
    <property type="entry name" value="ALDEHYDE FERREDOXIN OXIDOREDUCTASE"/>
    <property type="match status" value="1"/>
</dbReference>
<dbReference type="InterPro" id="IPR013985">
    <property type="entry name" value="Ald_Fedxn_OxRdtase_dom3"/>
</dbReference>
<dbReference type="AlphaFoldDB" id="X0Y8V0"/>
<reference evidence="2" key="1">
    <citation type="journal article" date="2014" name="Front. Microbiol.">
        <title>High frequency of phylogenetically diverse reductive dehalogenase-homologous genes in deep subseafloor sedimentary metagenomes.</title>
        <authorList>
            <person name="Kawai M."/>
            <person name="Futagami T."/>
            <person name="Toyoda A."/>
            <person name="Takaki Y."/>
            <person name="Nishi S."/>
            <person name="Hori S."/>
            <person name="Arai W."/>
            <person name="Tsubouchi T."/>
            <person name="Morono Y."/>
            <person name="Uchiyama I."/>
            <person name="Ito T."/>
            <person name="Fujiyama A."/>
            <person name="Inagaki F."/>
            <person name="Takami H."/>
        </authorList>
    </citation>
    <scope>NUCLEOTIDE SEQUENCE</scope>
    <source>
        <strain evidence="2">Expedition CK06-06</strain>
    </source>
</reference>